<dbReference type="SUPFAM" id="SSF51735">
    <property type="entry name" value="NAD(P)-binding Rossmann-fold domains"/>
    <property type="match status" value="1"/>
</dbReference>
<dbReference type="Gene3D" id="3.40.50.720">
    <property type="entry name" value="NAD(P)-binding Rossmann-like Domain"/>
    <property type="match status" value="2"/>
</dbReference>
<keyword evidence="4" id="KW-0520">NAD</keyword>
<dbReference type="NCBIfam" id="TIGR00518">
    <property type="entry name" value="alaDH"/>
    <property type="match status" value="1"/>
</dbReference>
<dbReference type="EC" id="1.4.1.1" evidence="2"/>
<dbReference type="InterPro" id="IPR036291">
    <property type="entry name" value="NAD(P)-bd_dom_sf"/>
</dbReference>
<dbReference type="SUPFAM" id="SSF52283">
    <property type="entry name" value="Formate/glycerate dehydrogenase catalytic domain-like"/>
    <property type="match status" value="1"/>
</dbReference>
<dbReference type="GO" id="GO:0042853">
    <property type="term" value="P:L-alanine catabolic process"/>
    <property type="evidence" value="ECO:0007669"/>
    <property type="project" value="InterPro"/>
</dbReference>
<evidence type="ECO:0000256" key="1">
    <source>
        <dbReference type="ARBA" id="ARBA00005689"/>
    </source>
</evidence>
<dbReference type="Pfam" id="PF05222">
    <property type="entry name" value="AlaDh_PNT_N"/>
    <property type="match status" value="1"/>
</dbReference>
<dbReference type="PANTHER" id="PTHR42795:SF1">
    <property type="entry name" value="ALANINE DEHYDROGENASE"/>
    <property type="match status" value="1"/>
</dbReference>
<protein>
    <recommendedName>
        <fullName evidence="2">alanine dehydrogenase</fullName>
        <ecNumber evidence="2">1.4.1.1</ecNumber>
    </recommendedName>
</protein>
<comment type="similarity">
    <text evidence="1">Belongs to the AlaDH/PNT family.</text>
</comment>
<keyword evidence="3" id="KW-0560">Oxidoreductase</keyword>
<gene>
    <name evidence="7" type="ORF">METZ01_LOCUS32986</name>
</gene>
<dbReference type="SMART" id="SM01002">
    <property type="entry name" value="AlaDh_PNT_C"/>
    <property type="match status" value="1"/>
</dbReference>
<reference evidence="7" key="1">
    <citation type="submission" date="2018-05" db="EMBL/GenBank/DDBJ databases">
        <authorList>
            <person name="Lanie J.A."/>
            <person name="Ng W.-L."/>
            <person name="Kazmierczak K.M."/>
            <person name="Andrzejewski T.M."/>
            <person name="Davidsen T.M."/>
            <person name="Wayne K.J."/>
            <person name="Tettelin H."/>
            <person name="Glass J.I."/>
            <person name="Rusch D."/>
            <person name="Podicherti R."/>
            <person name="Tsui H.-C.T."/>
            <person name="Winkler M.E."/>
        </authorList>
    </citation>
    <scope>NUCLEOTIDE SEQUENCE</scope>
</reference>
<evidence type="ECO:0000259" key="5">
    <source>
        <dbReference type="SMART" id="SM01002"/>
    </source>
</evidence>
<feature type="domain" description="Alanine dehydrogenase/pyridine nucleotide transhydrogenase N-terminal" evidence="6">
    <location>
        <begin position="4"/>
        <end position="137"/>
    </location>
</feature>
<dbReference type="EMBL" id="UINC01001416">
    <property type="protein sequence ID" value="SUZ80132.1"/>
    <property type="molecule type" value="Genomic_DNA"/>
</dbReference>
<evidence type="ECO:0000313" key="7">
    <source>
        <dbReference type="EMBL" id="SUZ80132.1"/>
    </source>
</evidence>
<dbReference type="GO" id="GO:0005886">
    <property type="term" value="C:plasma membrane"/>
    <property type="evidence" value="ECO:0007669"/>
    <property type="project" value="TreeGrafter"/>
</dbReference>
<dbReference type="FunFam" id="3.40.50.720:FF:000049">
    <property type="entry name" value="Alanine dehydrogenase"/>
    <property type="match status" value="1"/>
</dbReference>
<evidence type="ECO:0000256" key="4">
    <source>
        <dbReference type="ARBA" id="ARBA00023027"/>
    </source>
</evidence>
<dbReference type="GO" id="GO:0000286">
    <property type="term" value="F:alanine dehydrogenase activity"/>
    <property type="evidence" value="ECO:0007669"/>
    <property type="project" value="UniProtKB-EC"/>
</dbReference>
<accession>A0A381QLB3</accession>
<dbReference type="Pfam" id="PF01262">
    <property type="entry name" value="AlaDh_PNT_C"/>
    <property type="match status" value="1"/>
</dbReference>
<dbReference type="CDD" id="cd05305">
    <property type="entry name" value="L-AlaDH"/>
    <property type="match status" value="1"/>
</dbReference>
<dbReference type="InterPro" id="IPR007698">
    <property type="entry name" value="AlaDH/PNT_NAD(H)-bd"/>
</dbReference>
<dbReference type="SMART" id="SM01003">
    <property type="entry name" value="AlaDh_PNT_N"/>
    <property type="match status" value="1"/>
</dbReference>
<dbReference type="InterPro" id="IPR008141">
    <property type="entry name" value="Ala_DH"/>
</dbReference>
<evidence type="ECO:0000259" key="6">
    <source>
        <dbReference type="SMART" id="SM01003"/>
    </source>
</evidence>
<dbReference type="AlphaFoldDB" id="A0A381QLB3"/>
<feature type="domain" description="Alanine dehydrogenase/pyridine nucleotide transhydrogenase NAD(H)-binding" evidence="5">
    <location>
        <begin position="149"/>
        <end position="297"/>
    </location>
</feature>
<dbReference type="InterPro" id="IPR007886">
    <property type="entry name" value="AlaDH/PNT_N"/>
</dbReference>
<organism evidence="7">
    <name type="scientific">marine metagenome</name>
    <dbReference type="NCBI Taxonomy" id="408172"/>
    <lineage>
        <taxon>unclassified sequences</taxon>
        <taxon>metagenomes</taxon>
        <taxon>ecological metagenomes</taxon>
    </lineage>
</organism>
<dbReference type="PIRSF" id="PIRSF000183">
    <property type="entry name" value="Alanine_dh"/>
    <property type="match status" value="1"/>
</dbReference>
<evidence type="ECO:0000256" key="2">
    <source>
        <dbReference type="ARBA" id="ARBA00012897"/>
    </source>
</evidence>
<sequence>MIIGIPKEIKNNEFRVSITPYGVKELINNNHTVFIEKNAGYNSSFTDEDYIKSGGKILNTNKEIFKISDMILKVKEPIKEEYNLIKKDQIVFTYFHFASYRPLLNAMINNKCICIAYETFQKKNGSLPLLVPMSEVAGRMATQEGAKYLEKPMGGRGILLGGVTGVTPAEVLIIGGGISGTEAAKMAIGLGANVTILDKNENRLNELKKLFSKKINCILSSKEIIKKYAIKSDLIIGAVLVVGRKAPKLISRSLLRSLKKGCVLVDIAIDQGGCFETSKPTTHENPVFKVDDVLHYCVTNMPGAVPFTSTSALTNSTLKYIIEIANKGWKKAAKENKEILNGINVINGKIVHKSISDAFNLKLNNINNLI</sequence>
<proteinExistence type="inferred from homology"/>
<name>A0A381QLB3_9ZZZZ</name>
<evidence type="ECO:0000256" key="3">
    <source>
        <dbReference type="ARBA" id="ARBA00023002"/>
    </source>
</evidence>
<dbReference type="PANTHER" id="PTHR42795">
    <property type="entry name" value="ALANINE DEHYDROGENASE"/>
    <property type="match status" value="1"/>
</dbReference>